<gene>
    <name evidence="1" type="ORF">IAG44_25405</name>
</gene>
<protein>
    <recommendedName>
        <fullName evidence="3">Ribbon-helix-helix protein CopG domain-containing protein</fullName>
    </recommendedName>
</protein>
<evidence type="ECO:0008006" key="3">
    <source>
        <dbReference type="Google" id="ProtNLM"/>
    </source>
</evidence>
<reference evidence="1 2" key="1">
    <citation type="submission" date="2020-08" db="EMBL/GenBank/DDBJ databases">
        <title>A novel species.</title>
        <authorList>
            <person name="Gao J."/>
        </authorList>
    </citation>
    <scope>NUCLEOTIDE SEQUENCE [LARGE SCALE GENOMIC DNA]</scope>
    <source>
        <strain evidence="1 2">CRXT-G-22</strain>
    </source>
</reference>
<evidence type="ECO:0000313" key="1">
    <source>
        <dbReference type="EMBL" id="QNP72426.1"/>
    </source>
</evidence>
<accession>A0A7H0II10</accession>
<sequence length="64" mass="6660">MNDLGLSAELRAALEDLADATGRSAEEVAAEAVRRYVAGERGRVLGVAERLGGAHAGLLKRLGE</sequence>
<dbReference type="EMBL" id="CP060828">
    <property type="protein sequence ID" value="QNP72426.1"/>
    <property type="molecule type" value="Genomic_DNA"/>
</dbReference>
<dbReference type="Proteomes" id="UP000516052">
    <property type="component" value="Chromosome"/>
</dbReference>
<organism evidence="1 2">
    <name type="scientific">Streptomyces roseirectus</name>
    <dbReference type="NCBI Taxonomy" id="2768066"/>
    <lineage>
        <taxon>Bacteria</taxon>
        <taxon>Bacillati</taxon>
        <taxon>Actinomycetota</taxon>
        <taxon>Actinomycetes</taxon>
        <taxon>Kitasatosporales</taxon>
        <taxon>Streptomycetaceae</taxon>
        <taxon>Streptomyces</taxon>
    </lineage>
</organism>
<dbReference type="RefSeq" id="WP_187749378.1">
    <property type="nucleotide sequence ID" value="NZ_CP060828.1"/>
</dbReference>
<dbReference type="KEGG" id="sroi:IAG44_25405"/>
<keyword evidence="2" id="KW-1185">Reference proteome</keyword>
<name>A0A7H0II10_9ACTN</name>
<proteinExistence type="predicted"/>
<dbReference type="AlphaFoldDB" id="A0A7H0II10"/>
<evidence type="ECO:0000313" key="2">
    <source>
        <dbReference type="Proteomes" id="UP000516052"/>
    </source>
</evidence>